<dbReference type="Proteomes" id="UP000530268">
    <property type="component" value="Unassembled WGS sequence"/>
</dbReference>
<dbReference type="EMBL" id="JACIEI010000004">
    <property type="protein sequence ID" value="MBB3994075.1"/>
    <property type="molecule type" value="Genomic_DNA"/>
</dbReference>
<evidence type="ECO:0000313" key="3">
    <source>
        <dbReference type="Proteomes" id="UP000530268"/>
    </source>
</evidence>
<reference evidence="2 3" key="1">
    <citation type="submission" date="2020-08" db="EMBL/GenBank/DDBJ databases">
        <title>Genomic Encyclopedia of Type Strains, Phase IV (KMG-IV): sequencing the most valuable type-strain genomes for metagenomic binning, comparative biology and taxonomic classification.</title>
        <authorList>
            <person name="Goeker M."/>
        </authorList>
    </citation>
    <scope>NUCLEOTIDE SEQUENCE [LARGE SCALE GENOMIC DNA]</scope>
    <source>
        <strain evidence="2 3">DSM 102234</strain>
    </source>
</reference>
<dbReference type="AlphaFoldDB" id="A0A7W6E3M3"/>
<dbReference type="GO" id="GO:0016757">
    <property type="term" value="F:glycosyltransferase activity"/>
    <property type="evidence" value="ECO:0007669"/>
    <property type="project" value="InterPro"/>
</dbReference>
<dbReference type="Gene3D" id="3.40.50.2000">
    <property type="entry name" value="Glycogen Phosphorylase B"/>
    <property type="match status" value="1"/>
</dbReference>
<gene>
    <name evidence="2" type="ORF">GGR95_001716</name>
</gene>
<evidence type="ECO:0000313" key="2">
    <source>
        <dbReference type="EMBL" id="MBB3994075.1"/>
    </source>
</evidence>
<dbReference type="Pfam" id="PF00534">
    <property type="entry name" value="Glycos_transf_1"/>
    <property type="match status" value="1"/>
</dbReference>
<keyword evidence="3" id="KW-1185">Reference proteome</keyword>
<dbReference type="CDD" id="cd03809">
    <property type="entry name" value="GT4_MtfB-like"/>
    <property type="match status" value="1"/>
</dbReference>
<dbReference type="InterPro" id="IPR001296">
    <property type="entry name" value="Glyco_trans_1"/>
</dbReference>
<dbReference type="PANTHER" id="PTHR46401:SF9">
    <property type="entry name" value="MANNOSYLTRANSFERASE A"/>
    <property type="match status" value="1"/>
</dbReference>
<name>A0A7W6E3M3_9RHOB</name>
<organism evidence="2 3">
    <name type="scientific">Sulfitobacter undariae</name>
    <dbReference type="NCBI Taxonomy" id="1563671"/>
    <lineage>
        <taxon>Bacteria</taxon>
        <taxon>Pseudomonadati</taxon>
        <taxon>Pseudomonadota</taxon>
        <taxon>Alphaproteobacteria</taxon>
        <taxon>Rhodobacterales</taxon>
        <taxon>Roseobacteraceae</taxon>
        <taxon>Sulfitobacter</taxon>
    </lineage>
</organism>
<accession>A0A7W6E3M3</accession>
<evidence type="ECO:0000259" key="1">
    <source>
        <dbReference type="Pfam" id="PF00534"/>
    </source>
</evidence>
<keyword evidence="2" id="KW-0808">Transferase</keyword>
<sequence length="407" mass="44597">MSIASHKISPPARLLDFTRLLRRAGRVWTGVDRVELAYMAELVARDEPVWGLARTPLGYVLLDHAGLLEFHKRLTGAAQSSSPVLLSRLLRGMPDAARCALTDARKLAVARSLPRGLARMLHRHLPAGTAYLNTGHSNLTQRVLGAVRAIPDAQISILIHDVIPLEYPQYQRAGTVDIFERKMQRVGLHADLIIYNSKDTQQRTEQVLAKWGAVPRGIVSHLGVIAQATDVIDLPAVATVEPPYFITVGTIEPRKNHALLLDVWENLGPDAPMLLICGGRGWNNDAVFARLDALGTNARVRELSGLSDGALSALIQGAQALLFPSHAEGFGLPAVEALQLGTPVLCSNIMTFREILADSAVYLDHSSVTIWESKISDWSKQARDTLRVHDFEAPTWAAHFKVVLSFT</sequence>
<proteinExistence type="predicted"/>
<dbReference type="PANTHER" id="PTHR46401">
    <property type="entry name" value="GLYCOSYLTRANSFERASE WBBK-RELATED"/>
    <property type="match status" value="1"/>
</dbReference>
<dbReference type="SUPFAM" id="SSF53756">
    <property type="entry name" value="UDP-Glycosyltransferase/glycogen phosphorylase"/>
    <property type="match status" value="1"/>
</dbReference>
<dbReference type="RefSeq" id="WP_184564761.1">
    <property type="nucleotide sequence ID" value="NZ_JACIEI010000004.1"/>
</dbReference>
<feature type="domain" description="Glycosyl transferase family 1" evidence="1">
    <location>
        <begin position="241"/>
        <end position="368"/>
    </location>
</feature>
<comment type="caution">
    <text evidence="2">The sequence shown here is derived from an EMBL/GenBank/DDBJ whole genome shotgun (WGS) entry which is preliminary data.</text>
</comment>
<protein>
    <submittedName>
        <fullName evidence="2">Glycosyltransferase involved in cell wall biosynthesis</fullName>
    </submittedName>
</protein>